<evidence type="ECO:0000256" key="5">
    <source>
        <dbReference type="ARBA" id="ARBA00023136"/>
    </source>
</evidence>
<keyword evidence="3 6" id="KW-0812">Transmembrane</keyword>
<evidence type="ECO:0000313" key="9">
    <source>
        <dbReference type="EMBL" id="PQJ28356.1"/>
    </source>
</evidence>
<protein>
    <submittedName>
        <fullName evidence="9">Peptide ABC transporter permease</fullName>
    </submittedName>
</protein>
<dbReference type="OrthoDB" id="9784014at2"/>
<evidence type="ECO:0000256" key="6">
    <source>
        <dbReference type="SAM" id="Phobius"/>
    </source>
</evidence>
<feature type="domain" description="ABC3 transporter permease C-terminal" evidence="7">
    <location>
        <begin position="310"/>
        <end position="427"/>
    </location>
</feature>
<evidence type="ECO:0000313" key="10">
    <source>
        <dbReference type="Proteomes" id="UP000239907"/>
    </source>
</evidence>
<dbReference type="PANTHER" id="PTHR43738">
    <property type="entry name" value="ABC TRANSPORTER, MEMBRANE PROTEIN"/>
    <property type="match status" value="1"/>
</dbReference>
<dbReference type="Proteomes" id="UP000239907">
    <property type="component" value="Unassembled WGS sequence"/>
</dbReference>
<dbReference type="InterPro" id="IPR003838">
    <property type="entry name" value="ABC3_permease_C"/>
</dbReference>
<feature type="transmembrane region" description="Helical" evidence="6">
    <location>
        <begin position="307"/>
        <end position="331"/>
    </location>
</feature>
<gene>
    <name evidence="9" type="ORF">BSZ32_07405</name>
</gene>
<dbReference type="EMBL" id="MQWA01000001">
    <property type="protein sequence ID" value="PQJ28356.1"/>
    <property type="molecule type" value="Genomic_DNA"/>
</dbReference>
<feature type="domain" description="MacB-like periplasmic core" evidence="8">
    <location>
        <begin position="19"/>
        <end position="206"/>
    </location>
</feature>
<reference evidence="9 10" key="1">
    <citation type="submission" date="2016-12" db="EMBL/GenBank/DDBJ databases">
        <title>Study of bacterial adaptation to deep sea.</title>
        <authorList>
            <person name="Song J."/>
            <person name="Yoshizawa S."/>
            <person name="Kogure K."/>
        </authorList>
    </citation>
    <scope>NUCLEOTIDE SEQUENCE [LARGE SCALE GENOMIC DNA]</scope>
    <source>
        <strain evidence="9 10">SAORIC-165</strain>
    </source>
</reference>
<keyword evidence="4 6" id="KW-1133">Transmembrane helix</keyword>
<sequence>MSPYSLSVKSMKHRMGSVVITVASLALGVALLLGVERIRNEARYGFTNTISETDLIVGARSGSVSLLLTSIFHIGNVTDNVSWETYQKIKTNPQVAWTIPISLGDSHKGYTVLGTNNGYFKHYKYGQKRMLALAEGEVLADTYDAVLGAEVAESLGYSIGQQIVLAHGSGELSFVEHTENPFTVVGVLKRTGTPIDQTVHVSLEGIEAIHLDFNNGEGHVHHAGCNHASHQKEASSIDAFDALLAGEEEVDLTPSEVTAFLVGMKSRSDAVMLQRAINVHDGEALTAVLPGVALTELWQVVGVVENILFVVSILVLFVSLASMFGALMMSIKERRREIAILRSVGARPRHIVSLVLGEAMLVTLSAIVLGAVLLYAALFALRPLIQERVGMWIEITPPTSTEWTMLGIIFCSGVVIALLPAWRCYRSSLSDGLTIKL</sequence>
<name>A0A2S7U030_9BACT</name>
<dbReference type="InterPro" id="IPR025857">
    <property type="entry name" value="MacB_PCD"/>
</dbReference>
<keyword evidence="10" id="KW-1185">Reference proteome</keyword>
<organism evidence="9 10">
    <name type="scientific">Rubritalea profundi</name>
    <dbReference type="NCBI Taxonomy" id="1658618"/>
    <lineage>
        <taxon>Bacteria</taxon>
        <taxon>Pseudomonadati</taxon>
        <taxon>Verrucomicrobiota</taxon>
        <taxon>Verrucomicrobiia</taxon>
        <taxon>Verrucomicrobiales</taxon>
        <taxon>Rubritaleaceae</taxon>
        <taxon>Rubritalea</taxon>
    </lineage>
</organism>
<keyword evidence="5 6" id="KW-0472">Membrane</keyword>
<feature type="transmembrane region" description="Helical" evidence="6">
    <location>
        <begin position="351"/>
        <end position="381"/>
    </location>
</feature>
<accession>A0A2S7U030</accession>
<keyword evidence="2" id="KW-1003">Cell membrane</keyword>
<dbReference type="Pfam" id="PF12704">
    <property type="entry name" value="MacB_PCD"/>
    <property type="match status" value="1"/>
</dbReference>
<evidence type="ECO:0000256" key="2">
    <source>
        <dbReference type="ARBA" id="ARBA00022475"/>
    </source>
</evidence>
<dbReference type="RefSeq" id="WP_105042857.1">
    <property type="nucleotide sequence ID" value="NZ_MQWA01000001.1"/>
</dbReference>
<feature type="transmembrane region" description="Helical" evidence="6">
    <location>
        <begin position="401"/>
        <end position="422"/>
    </location>
</feature>
<proteinExistence type="predicted"/>
<evidence type="ECO:0000256" key="4">
    <source>
        <dbReference type="ARBA" id="ARBA00022989"/>
    </source>
</evidence>
<dbReference type="GO" id="GO:0005886">
    <property type="term" value="C:plasma membrane"/>
    <property type="evidence" value="ECO:0007669"/>
    <property type="project" value="UniProtKB-SubCell"/>
</dbReference>
<evidence type="ECO:0000256" key="3">
    <source>
        <dbReference type="ARBA" id="ARBA00022692"/>
    </source>
</evidence>
<comment type="caution">
    <text evidence="9">The sequence shown here is derived from an EMBL/GenBank/DDBJ whole genome shotgun (WGS) entry which is preliminary data.</text>
</comment>
<dbReference type="Pfam" id="PF02687">
    <property type="entry name" value="FtsX"/>
    <property type="match status" value="1"/>
</dbReference>
<comment type="subcellular location">
    <subcellularLocation>
        <location evidence="1">Cell membrane</location>
        <topology evidence="1">Multi-pass membrane protein</topology>
    </subcellularLocation>
</comment>
<evidence type="ECO:0000256" key="1">
    <source>
        <dbReference type="ARBA" id="ARBA00004651"/>
    </source>
</evidence>
<dbReference type="AlphaFoldDB" id="A0A2S7U030"/>
<dbReference type="PANTHER" id="PTHR43738:SF2">
    <property type="entry name" value="ABC TRANSPORTER PERMEASE"/>
    <property type="match status" value="1"/>
</dbReference>
<evidence type="ECO:0000259" key="7">
    <source>
        <dbReference type="Pfam" id="PF02687"/>
    </source>
</evidence>
<evidence type="ECO:0000259" key="8">
    <source>
        <dbReference type="Pfam" id="PF12704"/>
    </source>
</evidence>
<dbReference type="InterPro" id="IPR051125">
    <property type="entry name" value="ABC-4/HrtB_transporter"/>
</dbReference>